<accession>A0ACB8UNV5</accession>
<evidence type="ECO:0000313" key="1">
    <source>
        <dbReference type="EMBL" id="KAI2381996.1"/>
    </source>
</evidence>
<reference evidence="1" key="1">
    <citation type="journal article" date="2022" name="bioRxiv">
        <title>Population genetic analysis of Ophidiomyces ophidiicola, the causative agent of snake fungal disease, indicates recent introductions to the USA.</title>
        <authorList>
            <person name="Ladner J.T."/>
            <person name="Palmer J.M."/>
            <person name="Ettinger C.L."/>
            <person name="Stajich J.E."/>
            <person name="Farrell T.M."/>
            <person name="Glorioso B.M."/>
            <person name="Lawson B."/>
            <person name="Price S.J."/>
            <person name="Stengle A.G."/>
            <person name="Grear D.A."/>
            <person name="Lorch J.M."/>
        </authorList>
    </citation>
    <scope>NUCLEOTIDE SEQUENCE</scope>
    <source>
        <strain evidence="1">NWHC 24266-5</strain>
    </source>
</reference>
<comment type="caution">
    <text evidence="1">The sequence shown here is derived from an EMBL/GenBank/DDBJ whole genome shotgun (WGS) entry which is preliminary data.</text>
</comment>
<organism evidence="1">
    <name type="scientific">Ophidiomyces ophidiicola</name>
    <dbReference type="NCBI Taxonomy" id="1387563"/>
    <lineage>
        <taxon>Eukaryota</taxon>
        <taxon>Fungi</taxon>
        <taxon>Dikarya</taxon>
        <taxon>Ascomycota</taxon>
        <taxon>Pezizomycotina</taxon>
        <taxon>Eurotiomycetes</taxon>
        <taxon>Eurotiomycetidae</taxon>
        <taxon>Onygenales</taxon>
        <taxon>Onygenaceae</taxon>
        <taxon>Ophidiomyces</taxon>
    </lineage>
</organism>
<dbReference type="EMBL" id="JALBCA010000152">
    <property type="protein sequence ID" value="KAI2381996.1"/>
    <property type="molecule type" value="Genomic_DNA"/>
</dbReference>
<proteinExistence type="predicted"/>
<protein>
    <submittedName>
        <fullName evidence="1">Uncharacterized protein</fullName>
    </submittedName>
</protein>
<sequence length="413" mass="45180">MAKAILAINAGTSSVGVTIFDVSCPPREIATAAIVGITSSPTIFKYSHGDNRKSQDIQEHIETPQDAFRYLLAHFLDDSKLTVTKDKADFSYVCHRVVHGGDFNQATVIDTNTLHYLEALRDLAPLHNTPSLDIIRTCLDEIPAAKSVAYFDTTFHRSIPDYIKTYPIRQEVARSNWLRKYGFHGISYEFVSRSVAEFLMKPLELTSIIALHLGSGASVCAIKNGKSLDASMGLTPLSGLPGATRSGDIDPTLVFHYTSEASKISTSKDLHLTRAEEILNRSAGWKALTGTTDFSKIATETPETDMHKLAFDLFVDRVAGFIGSYFVKLDGNVDALVFAGGIGEKSAMLRKAVAQKCQCLQVSIDPQANSADISDDSPTVINISEKPHQRPAVLICQTDEEFEMAYQCANNPP</sequence>
<name>A0ACB8UNV5_9EURO</name>
<gene>
    <name evidence="1" type="ORF">LOY88_006420</name>
</gene>